<dbReference type="Gene3D" id="3.80.10.10">
    <property type="entry name" value="Ribonuclease Inhibitor"/>
    <property type="match status" value="2"/>
</dbReference>
<keyword evidence="12" id="KW-0675">Receptor</keyword>
<evidence type="ECO:0000256" key="6">
    <source>
        <dbReference type="ARBA" id="ARBA00022692"/>
    </source>
</evidence>
<comment type="catalytic activity">
    <reaction evidence="15">
        <text>L-seryl-[protein] + ATP = O-phospho-L-seryl-[protein] + ADP + H(+)</text>
        <dbReference type="Rhea" id="RHEA:17989"/>
        <dbReference type="Rhea" id="RHEA-COMP:9863"/>
        <dbReference type="Rhea" id="RHEA-COMP:11604"/>
        <dbReference type="ChEBI" id="CHEBI:15378"/>
        <dbReference type="ChEBI" id="CHEBI:29999"/>
        <dbReference type="ChEBI" id="CHEBI:30616"/>
        <dbReference type="ChEBI" id="CHEBI:83421"/>
        <dbReference type="ChEBI" id="CHEBI:456216"/>
        <dbReference type="EC" id="2.7.11.1"/>
    </reaction>
</comment>
<evidence type="ECO:0000256" key="9">
    <source>
        <dbReference type="ARBA" id="ARBA00022777"/>
    </source>
</evidence>
<evidence type="ECO:0000313" key="20">
    <source>
        <dbReference type="Proteomes" id="UP001153076"/>
    </source>
</evidence>
<dbReference type="SUPFAM" id="SSF52047">
    <property type="entry name" value="RNI-like"/>
    <property type="match status" value="1"/>
</dbReference>
<feature type="domain" description="Protein kinase" evidence="18">
    <location>
        <begin position="444"/>
        <end position="739"/>
    </location>
</feature>
<dbReference type="Pfam" id="PF00069">
    <property type="entry name" value="Pkinase"/>
    <property type="match status" value="1"/>
</dbReference>
<evidence type="ECO:0000259" key="18">
    <source>
        <dbReference type="PROSITE" id="PS50011"/>
    </source>
</evidence>
<dbReference type="OrthoDB" id="676979at2759"/>
<evidence type="ECO:0000256" key="10">
    <source>
        <dbReference type="ARBA" id="ARBA00022989"/>
    </source>
</evidence>
<protein>
    <recommendedName>
        <fullName evidence="2">non-specific serine/threonine protein kinase</fullName>
        <ecNumber evidence="2">2.7.11.1</ecNumber>
    </recommendedName>
</protein>
<dbReference type="Gene3D" id="1.10.510.10">
    <property type="entry name" value="Transferase(Phosphotransferase) domain 1"/>
    <property type="match status" value="1"/>
</dbReference>
<keyword evidence="3" id="KW-0723">Serine/threonine-protein kinase</keyword>
<evidence type="ECO:0000256" key="7">
    <source>
        <dbReference type="ARBA" id="ARBA00022729"/>
    </source>
</evidence>
<name>A0A9Q1KKT9_9CARY</name>
<dbReference type="Gene3D" id="3.30.200.20">
    <property type="entry name" value="Phosphorylase Kinase, domain 1"/>
    <property type="match status" value="1"/>
</dbReference>
<dbReference type="Pfam" id="PF00560">
    <property type="entry name" value="LRR_1"/>
    <property type="match status" value="2"/>
</dbReference>
<evidence type="ECO:0000256" key="4">
    <source>
        <dbReference type="ARBA" id="ARBA00022614"/>
    </source>
</evidence>
<dbReference type="PANTHER" id="PTHR48006:SF73">
    <property type="entry name" value="PROTEIN KINASE DOMAIN-CONTAINING PROTEIN"/>
    <property type="match status" value="1"/>
</dbReference>
<dbReference type="GO" id="GO:0016020">
    <property type="term" value="C:membrane"/>
    <property type="evidence" value="ECO:0007669"/>
    <property type="project" value="UniProtKB-SubCell"/>
</dbReference>
<comment type="subcellular location">
    <subcellularLocation>
        <location evidence="1">Membrane</location>
        <topology evidence="1">Single-pass type I membrane protein</topology>
    </subcellularLocation>
</comment>
<evidence type="ECO:0000256" key="5">
    <source>
        <dbReference type="ARBA" id="ARBA00022679"/>
    </source>
</evidence>
<evidence type="ECO:0000256" key="12">
    <source>
        <dbReference type="ARBA" id="ARBA00023170"/>
    </source>
</evidence>
<evidence type="ECO:0000256" key="15">
    <source>
        <dbReference type="ARBA" id="ARBA00048679"/>
    </source>
</evidence>
<dbReference type="EMBL" id="JAKOGI010000077">
    <property type="protein sequence ID" value="KAJ8445445.1"/>
    <property type="molecule type" value="Genomic_DNA"/>
</dbReference>
<evidence type="ECO:0000256" key="17">
    <source>
        <dbReference type="SAM" id="SignalP"/>
    </source>
</evidence>
<evidence type="ECO:0000313" key="19">
    <source>
        <dbReference type="EMBL" id="KAJ8445445.1"/>
    </source>
</evidence>
<comment type="caution">
    <text evidence="19">The sequence shown here is derived from an EMBL/GenBank/DDBJ whole genome shotgun (WGS) entry which is preliminary data.</text>
</comment>
<dbReference type="PROSITE" id="PS50011">
    <property type="entry name" value="PROTEIN_KINASE_DOM"/>
    <property type="match status" value="1"/>
</dbReference>
<dbReference type="InterPro" id="IPR000719">
    <property type="entry name" value="Prot_kinase_dom"/>
</dbReference>
<evidence type="ECO:0000256" key="13">
    <source>
        <dbReference type="ARBA" id="ARBA00023180"/>
    </source>
</evidence>
<keyword evidence="10 16" id="KW-1133">Transmembrane helix</keyword>
<comment type="catalytic activity">
    <reaction evidence="14">
        <text>L-threonyl-[protein] + ATP = O-phospho-L-threonyl-[protein] + ADP + H(+)</text>
        <dbReference type="Rhea" id="RHEA:46608"/>
        <dbReference type="Rhea" id="RHEA-COMP:11060"/>
        <dbReference type="Rhea" id="RHEA-COMP:11605"/>
        <dbReference type="ChEBI" id="CHEBI:15378"/>
        <dbReference type="ChEBI" id="CHEBI:30013"/>
        <dbReference type="ChEBI" id="CHEBI:30616"/>
        <dbReference type="ChEBI" id="CHEBI:61977"/>
        <dbReference type="ChEBI" id="CHEBI:456216"/>
        <dbReference type="EC" id="2.7.11.1"/>
    </reaction>
</comment>
<dbReference type="FunFam" id="1.10.510.10:FF:000431">
    <property type="entry name" value="Putative inactive leucine-rich repeat receptor-like protein kinase"/>
    <property type="match status" value="1"/>
</dbReference>
<keyword evidence="5" id="KW-0808">Transferase</keyword>
<keyword evidence="11 16" id="KW-0472">Membrane</keyword>
<dbReference type="FunFam" id="3.80.10.10:FF:000673">
    <property type="entry name" value="Probable LRR receptor-like serine/threonine-protein kinase At2g02780"/>
    <property type="match status" value="1"/>
</dbReference>
<evidence type="ECO:0000256" key="14">
    <source>
        <dbReference type="ARBA" id="ARBA00047899"/>
    </source>
</evidence>
<proteinExistence type="predicted"/>
<evidence type="ECO:0000256" key="11">
    <source>
        <dbReference type="ARBA" id="ARBA00023136"/>
    </source>
</evidence>
<dbReference type="SMART" id="SM00220">
    <property type="entry name" value="S_TKc"/>
    <property type="match status" value="1"/>
</dbReference>
<dbReference type="InterPro" id="IPR011009">
    <property type="entry name" value="Kinase-like_dom_sf"/>
</dbReference>
<evidence type="ECO:0000256" key="16">
    <source>
        <dbReference type="SAM" id="Phobius"/>
    </source>
</evidence>
<keyword evidence="20" id="KW-1185">Reference proteome</keyword>
<keyword evidence="4" id="KW-0433">Leucine-rich repeat</keyword>
<organism evidence="19 20">
    <name type="scientific">Carnegiea gigantea</name>
    <dbReference type="NCBI Taxonomy" id="171969"/>
    <lineage>
        <taxon>Eukaryota</taxon>
        <taxon>Viridiplantae</taxon>
        <taxon>Streptophyta</taxon>
        <taxon>Embryophyta</taxon>
        <taxon>Tracheophyta</taxon>
        <taxon>Spermatophyta</taxon>
        <taxon>Magnoliopsida</taxon>
        <taxon>eudicotyledons</taxon>
        <taxon>Gunneridae</taxon>
        <taxon>Pentapetalae</taxon>
        <taxon>Caryophyllales</taxon>
        <taxon>Cactineae</taxon>
        <taxon>Cactaceae</taxon>
        <taxon>Cactoideae</taxon>
        <taxon>Echinocereeae</taxon>
        <taxon>Carnegiea</taxon>
    </lineage>
</organism>
<dbReference type="SUPFAM" id="SSF56112">
    <property type="entry name" value="Protein kinase-like (PK-like)"/>
    <property type="match status" value="1"/>
</dbReference>
<dbReference type="InterPro" id="IPR032675">
    <property type="entry name" value="LRR_dom_sf"/>
</dbReference>
<dbReference type="EC" id="2.7.11.1" evidence="2"/>
<feature type="chain" id="PRO_5040202517" description="non-specific serine/threonine protein kinase" evidence="17">
    <location>
        <begin position="27"/>
        <end position="764"/>
    </location>
</feature>
<evidence type="ECO:0000256" key="3">
    <source>
        <dbReference type="ARBA" id="ARBA00022527"/>
    </source>
</evidence>
<evidence type="ECO:0000256" key="2">
    <source>
        <dbReference type="ARBA" id="ARBA00012513"/>
    </source>
</evidence>
<evidence type="ECO:0000256" key="1">
    <source>
        <dbReference type="ARBA" id="ARBA00004479"/>
    </source>
</evidence>
<keyword evidence="13" id="KW-0325">Glycoprotein</keyword>
<gene>
    <name evidence="19" type="ORF">Cgig2_031258</name>
</gene>
<dbReference type="PROSITE" id="PS51450">
    <property type="entry name" value="LRR"/>
    <property type="match status" value="1"/>
</dbReference>
<accession>A0A9Q1KKT9</accession>
<keyword evidence="7 17" id="KW-0732">Signal</keyword>
<dbReference type="PANTHER" id="PTHR48006">
    <property type="entry name" value="LEUCINE-RICH REPEAT-CONTAINING PROTEIN DDB_G0281931-RELATED"/>
    <property type="match status" value="1"/>
</dbReference>
<dbReference type="InterPro" id="IPR051824">
    <property type="entry name" value="LRR_Rcpt-Like_S/T_Kinase"/>
</dbReference>
<evidence type="ECO:0000256" key="8">
    <source>
        <dbReference type="ARBA" id="ARBA00022737"/>
    </source>
</evidence>
<feature type="transmembrane region" description="Helical" evidence="16">
    <location>
        <begin position="358"/>
        <end position="385"/>
    </location>
</feature>
<dbReference type="Proteomes" id="UP001153076">
    <property type="component" value="Unassembled WGS sequence"/>
</dbReference>
<keyword evidence="6 16" id="KW-0812">Transmembrane</keyword>
<dbReference type="GO" id="GO:0004674">
    <property type="term" value="F:protein serine/threonine kinase activity"/>
    <property type="evidence" value="ECO:0007669"/>
    <property type="project" value="UniProtKB-KW"/>
</dbReference>
<reference evidence="19" key="1">
    <citation type="submission" date="2022-04" db="EMBL/GenBank/DDBJ databases">
        <title>Carnegiea gigantea Genome sequencing and assembly v2.</title>
        <authorList>
            <person name="Copetti D."/>
            <person name="Sanderson M.J."/>
            <person name="Burquez A."/>
            <person name="Wojciechowski M.F."/>
        </authorList>
    </citation>
    <scope>NUCLEOTIDE SEQUENCE</scope>
    <source>
        <strain evidence="19">SGP5-SGP5p</strain>
        <tissue evidence="19">Aerial part</tissue>
    </source>
</reference>
<dbReference type="InterPro" id="IPR001611">
    <property type="entry name" value="Leu-rich_rpt"/>
</dbReference>
<keyword evidence="8" id="KW-0677">Repeat</keyword>
<keyword evidence="9" id="KW-0418">Kinase</keyword>
<dbReference type="GO" id="GO:0005524">
    <property type="term" value="F:ATP binding"/>
    <property type="evidence" value="ECO:0007669"/>
    <property type="project" value="InterPro"/>
</dbReference>
<feature type="signal peptide" evidence="17">
    <location>
        <begin position="1"/>
        <end position="26"/>
    </location>
</feature>
<sequence length="764" mass="84223">MKNAWVCFSFCFGASILIGFLPGSLAQLSPSESTILLQLQEYLEYPDALKSWNKWTNFCYLPSSSSVTVVCSNGHVTELTVIGNRTSHFSNPLASGKFAISQQTLSQKFSIDSVFTALTKLSSLQKLTLVSLGIWGPLTSKITHLQSLELLNISSNFIYGEIPPTFSSLKSLKSFVLADNLINGTVPDLSSIKGLQELDLSNNQIGPDFPSLAPGLVSIILRNNSLRSQIPPQIKKFNQLQRFDASSNRLVGTLPPFVLSLPALWYLNLADNGLTGELPKSTTCGLRLWFVDISRNLLVGSLPSCIGSGSNKYRKVLSVWNCLAGSKFQHPASFCQRQALAVIPPAKKTEGDQQDSGFTIGLIFGVIGGTVLLVGTVGLLLWMILKRRSEDTQSYTSFGGKMPAGPSPIVDPKYVARSMRMPTLGLLPYHDFTLGELEEATNNFDPVNLVGERSQGQVTPFAKLPKTSCFVHNTISPNRETKPQFMQVYRGLLQSGSAVLIKCIKVKEKHSPKALKQHMEVISQLRHQNLVSILGHCVVTYQERQKNSTIFIVFEHVTNGSLREHMTDWRRKERLKWPQRMTMSMGIARGVQFLHTGMAAGVIGNDLKVENILLDESLTPKISNYRIPLLFKADTLNGQSASSSANPEKEDIYNLGVILLELLTGKLITSESQLDELKLELERGLSESASALQLVVDLSMRGTFAYQSIKTATEITLSCLCKDPGRRPPMEDVVWHLQYSMQAQQAWTTSGNLALNSGNLGLHK</sequence>
<dbReference type="AlphaFoldDB" id="A0A9Q1KKT9"/>